<name>A0A5K4EDJ9_SCHMA</name>
<proteinExistence type="predicted"/>
<organism evidence="1">
    <name type="scientific">Schistosoma mansoni</name>
    <name type="common">Blood fluke</name>
    <dbReference type="NCBI Taxonomy" id="6183"/>
    <lineage>
        <taxon>Eukaryota</taxon>
        <taxon>Metazoa</taxon>
        <taxon>Spiralia</taxon>
        <taxon>Lophotrochozoa</taxon>
        <taxon>Platyhelminthes</taxon>
        <taxon>Trematoda</taxon>
        <taxon>Digenea</taxon>
        <taxon>Strigeidida</taxon>
        <taxon>Schistosomatoidea</taxon>
        <taxon>Schistosomatidae</taxon>
        <taxon>Schistosoma</taxon>
    </lineage>
</organism>
<dbReference type="InParanoid" id="A0A5K4EDJ9"/>
<sequence>MQCSYSDVSSSIIFHETQKYLESASSLITTLLLNIANEAVTRQLRTVFIRKEAILKYDFVHVHGCSKLVTSNWDNVHFVIMTHHISLD</sequence>
<evidence type="ECO:0000313" key="1">
    <source>
        <dbReference type="WBParaSite" id="Smp_047090.3"/>
    </source>
</evidence>
<dbReference type="WBParaSite" id="Smp_047090.3">
    <property type="protein sequence ID" value="Smp_047090.3"/>
    <property type="gene ID" value="Smp_047090"/>
</dbReference>
<accession>A0A5K4EDJ9</accession>
<dbReference type="AlphaFoldDB" id="A0A5K4EDJ9"/>
<dbReference type="ExpressionAtlas" id="A0A5K4EDJ9">
    <property type="expression patterns" value="baseline"/>
</dbReference>
<reference evidence="1" key="1">
    <citation type="submission" date="2019-11" db="UniProtKB">
        <authorList>
            <consortium name="WormBaseParasite"/>
        </authorList>
    </citation>
    <scope>IDENTIFICATION</scope>
    <source>
        <strain evidence="1">Puerto Rican</strain>
    </source>
</reference>
<protein>
    <submittedName>
        <fullName evidence="1">Uncharacterized protein</fullName>
    </submittedName>
</protein>